<gene>
    <name evidence="3" type="primary">LOC112292403</name>
    <name evidence="2" type="ORF">PHYPA_019389</name>
</gene>
<dbReference type="Gramene" id="Pp3c15_5990V3.1">
    <property type="protein sequence ID" value="Pp3c15_5990V3.1"/>
    <property type="gene ID" value="Pp3c15_5990"/>
</dbReference>
<dbReference type="Pfam" id="PF10198">
    <property type="entry name" value="Ada3"/>
    <property type="match status" value="1"/>
</dbReference>
<name>A9TQQ8_PHYPA</name>
<feature type="compositionally biased region" description="Polar residues" evidence="1">
    <location>
        <begin position="459"/>
        <end position="472"/>
    </location>
</feature>
<dbReference type="RefSeq" id="XP_024396607.1">
    <property type="nucleotide sequence ID" value="XM_024540839.2"/>
</dbReference>
<dbReference type="InterPro" id="IPR019340">
    <property type="entry name" value="Histone_AcTrfase_su3"/>
</dbReference>
<feature type="compositionally biased region" description="Polar residues" evidence="1">
    <location>
        <begin position="1206"/>
        <end position="1217"/>
    </location>
</feature>
<feature type="region of interest" description="Disordered" evidence="1">
    <location>
        <begin position="1"/>
        <end position="66"/>
    </location>
</feature>
<dbReference type="GeneID" id="112292403"/>
<dbReference type="OMA" id="DTENYAN"/>
<proteinExistence type="predicted"/>
<organism evidence="2">
    <name type="scientific">Physcomitrium patens</name>
    <name type="common">Spreading-leaved earth moss</name>
    <name type="synonym">Physcomitrella patens</name>
    <dbReference type="NCBI Taxonomy" id="3218"/>
    <lineage>
        <taxon>Eukaryota</taxon>
        <taxon>Viridiplantae</taxon>
        <taxon>Streptophyta</taxon>
        <taxon>Embryophyta</taxon>
        <taxon>Bryophyta</taxon>
        <taxon>Bryophytina</taxon>
        <taxon>Bryopsida</taxon>
        <taxon>Funariidae</taxon>
        <taxon>Funariales</taxon>
        <taxon>Funariaceae</taxon>
        <taxon>Physcomitrium</taxon>
    </lineage>
</organism>
<dbReference type="FunCoup" id="A9TQQ8">
    <property type="interactions" value="3138"/>
</dbReference>
<feature type="region of interest" description="Disordered" evidence="1">
    <location>
        <begin position="346"/>
        <end position="645"/>
    </location>
</feature>
<evidence type="ECO:0000313" key="2">
    <source>
        <dbReference type="EMBL" id="PNR39111.1"/>
    </source>
</evidence>
<feature type="compositionally biased region" description="Basic and acidic residues" evidence="1">
    <location>
        <begin position="33"/>
        <end position="45"/>
    </location>
</feature>
<reference evidence="2 4" key="1">
    <citation type="journal article" date="2008" name="Science">
        <title>The Physcomitrella genome reveals evolutionary insights into the conquest of land by plants.</title>
        <authorList>
            <person name="Rensing S."/>
            <person name="Lang D."/>
            <person name="Zimmer A."/>
            <person name="Terry A."/>
            <person name="Salamov A."/>
            <person name="Shapiro H."/>
            <person name="Nishiyama T."/>
            <person name="Perroud P.-F."/>
            <person name="Lindquist E."/>
            <person name="Kamisugi Y."/>
            <person name="Tanahashi T."/>
            <person name="Sakakibara K."/>
            <person name="Fujita T."/>
            <person name="Oishi K."/>
            <person name="Shin-I T."/>
            <person name="Kuroki Y."/>
            <person name="Toyoda A."/>
            <person name="Suzuki Y."/>
            <person name="Hashimoto A."/>
            <person name="Yamaguchi K."/>
            <person name="Sugano A."/>
            <person name="Kohara Y."/>
            <person name="Fujiyama A."/>
            <person name="Anterola A."/>
            <person name="Aoki S."/>
            <person name="Ashton N."/>
            <person name="Barbazuk W.B."/>
            <person name="Barker E."/>
            <person name="Bennetzen J."/>
            <person name="Bezanilla M."/>
            <person name="Blankenship R."/>
            <person name="Cho S.H."/>
            <person name="Dutcher S."/>
            <person name="Estelle M."/>
            <person name="Fawcett J.A."/>
            <person name="Gundlach H."/>
            <person name="Hanada K."/>
            <person name="Heyl A."/>
            <person name="Hicks K.A."/>
            <person name="Hugh J."/>
            <person name="Lohr M."/>
            <person name="Mayer K."/>
            <person name="Melkozernov A."/>
            <person name="Murata T."/>
            <person name="Nelson D."/>
            <person name="Pils B."/>
            <person name="Prigge M."/>
            <person name="Reiss B."/>
            <person name="Renner T."/>
            <person name="Rombauts S."/>
            <person name="Rushton P."/>
            <person name="Sanderfoot A."/>
            <person name="Schween G."/>
            <person name="Shiu S.-H."/>
            <person name="Stueber K."/>
            <person name="Theodoulou F.L."/>
            <person name="Tu H."/>
            <person name="Van de Peer Y."/>
            <person name="Verrier P.J."/>
            <person name="Waters E."/>
            <person name="Wood A."/>
            <person name="Yang L."/>
            <person name="Cove D."/>
            <person name="Cuming A."/>
            <person name="Hasebe M."/>
            <person name="Lucas S."/>
            <person name="Mishler D.B."/>
            <person name="Reski R."/>
            <person name="Grigoriev I."/>
            <person name="Quatrano R.S."/>
            <person name="Boore J.L."/>
        </authorList>
    </citation>
    <scope>NUCLEOTIDE SEQUENCE [LARGE SCALE GENOMIC DNA]</scope>
    <source>
        <strain evidence="3 4">cv. Gransden 2004</strain>
    </source>
</reference>
<feature type="region of interest" description="Disordered" evidence="1">
    <location>
        <begin position="658"/>
        <end position="681"/>
    </location>
</feature>
<dbReference type="KEGG" id="ppp:112292403"/>
<feature type="compositionally biased region" description="Polar residues" evidence="1">
    <location>
        <begin position="419"/>
        <end position="430"/>
    </location>
</feature>
<evidence type="ECO:0000313" key="3">
    <source>
        <dbReference type="EnsemblPlants" id="Pp3c15_5990V3.1"/>
    </source>
</evidence>
<dbReference type="EMBL" id="ABEU02000015">
    <property type="protein sequence ID" value="PNR39111.1"/>
    <property type="molecule type" value="Genomic_DNA"/>
</dbReference>
<evidence type="ECO:0000256" key="1">
    <source>
        <dbReference type="SAM" id="MobiDB-lite"/>
    </source>
</evidence>
<dbReference type="EnsemblPlants" id="Pp3c15_5990V3.3">
    <property type="protein sequence ID" value="Pp3c15_5990V3.3"/>
    <property type="gene ID" value="Pp3c15_5990"/>
</dbReference>
<feature type="region of interest" description="Disordered" evidence="1">
    <location>
        <begin position="1180"/>
        <end position="1241"/>
    </location>
</feature>
<reference evidence="2 4" key="2">
    <citation type="journal article" date="2018" name="Plant J.">
        <title>The Physcomitrella patens chromosome-scale assembly reveals moss genome structure and evolution.</title>
        <authorList>
            <person name="Lang D."/>
            <person name="Ullrich K.K."/>
            <person name="Murat F."/>
            <person name="Fuchs J."/>
            <person name="Jenkins J."/>
            <person name="Haas F.B."/>
            <person name="Piednoel M."/>
            <person name="Gundlach H."/>
            <person name="Van Bel M."/>
            <person name="Meyberg R."/>
            <person name="Vives C."/>
            <person name="Morata J."/>
            <person name="Symeonidi A."/>
            <person name="Hiss M."/>
            <person name="Muchero W."/>
            <person name="Kamisugi Y."/>
            <person name="Saleh O."/>
            <person name="Blanc G."/>
            <person name="Decker E.L."/>
            <person name="van Gessel N."/>
            <person name="Grimwood J."/>
            <person name="Hayes R.D."/>
            <person name="Graham S.W."/>
            <person name="Gunter L.E."/>
            <person name="McDaniel S.F."/>
            <person name="Hoernstein S.N.W."/>
            <person name="Larsson A."/>
            <person name="Li F.W."/>
            <person name="Perroud P.F."/>
            <person name="Phillips J."/>
            <person name="Ranjan P."/>
            <person name="Rokshar D.S."/>
            <person name="Rothfels C.J."/>
            <person name="Schneider L."/>
            <person name="Shu S."/>
            <person name="Stevenson D.W."/>
            <person name="Thummler F."/>
            <person name="Tillich M."/>
            <person name="Villarreal Aguilar J.C."/>
            <person name="Widiez T."/>
            <person name="Wong G.K."/>
            <person name="Wymore A."/>
            <person name="Zhang Y."/>
            <person name="Zimmer A.D."/>
            <person name="Quatrano R.S."/>
            <person name="Mayer K.F.X."/>
            <person name="Goodstein D."/>
            <person name="Casacuberta J.M."/>
            <person name="Vandepoele K."/>
            <person name="Reski R."/>
            <person name="Cuming A.C."/>
            <person name="Tuskan G.A."/>
            <person name="Maumus F."/>
            <person name="Salse J."/>
            <person name="Schmutz J."/>
            <person name="Rensing S.A."/>
        </authorList>
    </citation>
    <scope>NUCLEOTIDE SEQUENCE [LARGE SCALE GENOMIC DNA]</scope>
    <source>
        <strain evidence="3 4">cv. Gransden 2004</strain>
    </source>
</reference>
<reference evidence="3" key="3">
    <citation type="submission" date="2020-12" db="UniProtKB">
        <authorList>
            <consortium name="EnsemblPlants"/>
        </authorList>
    </citation>
    <scope>IDENTIFICATION</scope>
</reference>
<dbReference type="Proteomes" id="UP000006727">
    <property type="component" value="Chromosome 15"/>
</dbReference>
<keyword evidence="4" id="KW-1185">Reference proteome</keyword>
<dbReference type="Gramene" id="Pp3c15_5990V3.4">
    <property type="protein sequence ID" value="Pp3c15_5990V3.4"/>
    <property type="gene ID" value="Pp3c15_5990"/>
</dbReference>
<dbReference type="PANTHER" id="PTHR31115">
    <property type="entry name" value="OS05G0107300 PROTEIN"/>
    <property type="match status" value="1"/>
</dbReference>
<evidence type="ECO:0000313" key="4">
    <source>
        <dbReference type="Proteomes" id="UP000006727"/>
    </source>
</evidence>
<feature type="compositionally biased region" description="Polar residues" evidence="1">
    <location>
        <begin position="193"/>
        <end position="202"/>
    </location>
</feature>
<feature type="compositionally biased region" description="Basic and acidic residues" evidence="1">
    <location>
        <begin position="241"/>
        <end position="250"/>
    </location>
</feature>
<dbReference type="OrthoDB" id="1915143at2759"/>
<feature type="compositionally biased region" description="Polar residues" evidence="1">
    <location>
        <begin position="504"/>
        <end position="548"/>
    </location>
</feature>
<dbReference type="EnsemblPlants" id="Pp3c15_5990V3.2">
    <property type="protein sequence ID" value="Pp3c15_5990V3.2"/>
    <property type="gene ID" value="Pp3c15_5990"/>
</dbReference>
<dbReference type="Gramene" id="Pp3c15_5990V3.2">
    <property type="protein sequence ID" value="Pp3c15_5990V3.2"/>
    <property type="gene ID" value="Pp3c15_5990"/>
</dbReference>
<sequence length="1318" mass="142846">MASIRRLDTTSLSNSDGGLLGVGGSSSRSSKASLEKSKSFREGRECQQVSNNAFGGGPSHHGDRPALSTVLNIDSISLSDAKSTRQLELRRVINAAAGSQTQDFTLGKLQSKPLESCSAEDVKRVRSGLEENAQRSRERTGHFAETVNKLDRFLQTRKRSRPGSSVNGRVLSQVPAQRPRPSPISAKTGHRAISSNVDTNPSPKEIDATENGLINKKMRTSLSDSRLEGRSGNLNLQRPTGAKDWERETPRPSSSLMSPSKRREKTAVASPGGWENSKPLKGRRSVISKPETSAVSVANGFFDGQRKLKGNAQQYRYSVENRPRPSEGHAFRSGGPVNGITSMQKVHSSSQGHGSGVRGSKLDFNGGIHPAQKDDRNFPNAKASSKLTSREEDGAAIPIVTTKAKGARAPRSNLVGVVHQSTTSSRSSCLTEGHDVKSSQASVKSQTPSENASSKRLELFQSSSPPVASWGTSKKMARVTRRVNPPPSASVLSKEETSGVVEVATSSRDGSKTASSPTSRSFPCTLAGSNLSKRAGPSSTQSHLQSKVGNDRLNISLGPPNSEDSVGDGQRLKEVKKKEEKIKERKDASPIQRMGILSATDKNTNATVEEQIGGGDGVRRQERTGRGSVIPSPLSLSSPAKNLEDVTVDAKPTKYTRSTLDAKPVGPGRPTKKNTDLRKSLTKPRRVVGNGLAKMSGGDKDDSEHLMKAVQQAVGFSANACKNDLWRQLEPYFAYVTSDDLAFLHEQMDGSQVSRTNKQTQFSDTSLNSDITDIDGTALMSCLNSEELSKVSTDFRMDVCVASSDKTIPLSQRLLSAIIDVDEATCVQQVGDDAFQSHGFGSGLPSVDCNGSTYETRDPEGESACDGMRTNGSCFGATERAHWENPSSCGSQHRVYDKEKQLSSSELSDWGEQYRQMSLDDRLWTELRSIGLYPEQTQPDSSVEEEDEISEEITRLRSLLSEEVCLNKERISKLENAVLASRNAEDRAREQLAMNLLVEMAYKKRMGGRCIKGAAAKGARAAALLFAKRVLAKVQRFDTGHSCISGSLQKLLFRVSPDVGAPTSVTTAEEENEACVLGTVTDRNISYPDPLLKSAGNSTSRRFEGSERISVDGLLSCKDSDNYKSENWPLRAKEREALVEDLDRPIGIRGLNSLSINDLGGHDWDGKDDQGKEMRITGAGKEGKNFKSGLGNIKGERKTKTRPRQKTGSLLKSSKNSIPKPHSHDNSMKRPFSSGFTTPREEVGQTLEVLEESQNDSEGMIDLSGLALPGMEDMTPANLGGPQDFASFLDFEDPLLQTDDFLQGLDCPMDDLNGLTML</sequence>
<dbReference type="STRING" id="3218.A9TQQ8"/>
<dbReference type="PaxDb" id="3218-PP1S291_6V6.1"/>
<feature type="compositionally biased region" description="Polar residues" evidence="1">
    <location>
        <begin position="438"/>
        <end position="452"/>
    </location>
</feature>
<feature type="compositionally biased region" description="Basic and acidic residues" evidence="1">
    <location>
        <begin position="570"/>
        <end position="588"/>
    </location>
</feature>
<feature type="region of interest" description="Disordered" evidence="1">
    <location>
        <begin position="155"/>
        <end position="287"/>
    </location>
</feature>
<dbReference type="EnsemblPlants" id="Pp3c15_5990V3.4">
    <property type="protein sequence ID" value="Pp3c15_5990V3.4"/>
    <property type="gene ID" value="Pp3c15_5990"/>
</dbReference>
<protein>
    <submittedName>
        <fullName evidence="2 3">Uncharacterized protein</fullName>
    </submittedName>
</protein>
<dbReference type="EnsemblPlants" id="Pp3c15_5990V3.1">
    <property type="protein sequence ID" value="Pp3c15_5990V3.1"/>
    <property type="gene ID" value="Pp3c15_5990"/>
</dbReference>
<accession>A9TQQ8</accession>
<dbReference type="PANTHER" id="PTHR31115:SF3">
    <property type="entry name" value="EXPRESSED PROTEIN"/>
    <property type="match status" value="1"/>
</dbReference>
<dbReference type="eggNOG" id="ENOG502QQJ5">
    <property type="taxonomic scope" value="Eukaryota"/>
</dbReference>
<dbReference type="Gramene" id="Pp3c15_5990V3.3">
    <property type="protein sequence ID" value="Pp3c15_5990V3.3"/>
    <property type="gene ID" value="Pp3c15_5990"/>
</dbReference>
<dbReference type="HOGENOM" id="CLU_006442_0_0_1"/>